<name>A0A3R9P060_9FLAO</name>
<keyword evidence="5" id="KW-1185">Reference proteome</keyword>
<feature type="transmembrane region" description="Helical" evidence="2">
    <location>
        <begin position="510"/>
        <end position="531"/>
    </location>
</feature>
<dbReference type="RefSeq" id="WP_125466398.1">
    <property type="nucleotide sequence ID" value="NZ_RWBG01000001.1"/>
</dbReference>
<protein>
    <recommendedName>
        <fullName evidence="3">ABC1 atypical kinase-like domain-containing protein</fullName>
    </recommendedName>
</protein>
<comment type="caution">
    <text evidence="4">The sequence shown here is derived from an EMBL/GenBank/DDBJ whole genome shotgun (WGS) entry which is preliminary data.</text>
</comment>
<dbReference type="AlphaFoldDB" id="A0A3R9P060"/>
<dbReference type="InterPro" id="IPR004147">
    <property type="entry name" value="ABC1_dom"/>
</dbReference>
<accession>A0A3R9P060</accession>
<comment type="similarity">
    <text evidence="1">Belongs to the protein kinase superfamily. ADCK protein kinase family.</text>
</comment>
<keyword evidence="2" id="KW-1133">Transmembrane helix</keyword>
<dbReference type="InterPro" id="IPR050154">
    <property type="entry name" value="UbiB_kinase"/>
</dbReference>
<dbReference type="Proteomes" id="UP000270620">
    <property type="component" value="Unassembled WGS sequence"/>
</dbReference>
<dbReference type="CDD" id="cd05121">
    <property type="entry name" value="ABC1_ADCK3-like"/>
    <property type="match status" value="1"/>
</dbReference>
<dbReference type="SUPFAM" id="SSF56112">
    <property type="entry name" value="Protein kinase-like (PK-like)"/>
    <property type="match status" value="1"/>
</dbReference>
<evidence type="ECO:0000259" key="3">
    <source>
        <dbReference type="Pfam" id="PF03109"/>
    </source>
</evidence>
<feature type="domain" description="ABC1 atypical kinase-like" evidence="3">
    <location>
        <begin position="101"/>
        <end position="350"/>
    </location>
</feature>
<organism evidence="4 5">
    <name type="scientific">Mangrovimonas spongiae</name>
    <dbReference type="NCBI Taxonomy" id="2494697"/>
    <lineage>
        <taxon>Bacteria</taxon>
        <taxon>Pseudomonadati</taxon>
        <taxon>Bacteroidota</taxon>
        <taxon>Flavobacteriia</taxon>
        <taxon>Flavobacteriales</taxon>
        <taxon>Flavobacteriaceae</taxon>
        <taxon>Mangrovimonas</taxon>
    </lineage>
</organism>
<evidence type="ECO:0000256" key="1">
    <source>
        <dbReference type="ARBA" id="ARBA00009670"/>
    </source>
</evidence>
<dbReference type="Pfam" id="PF03109">
    <property type="entry name" value="ABC1"/>
    <property type="match status" value="1"/>
</dbReference>
<feature type="transmembrane region" description="Helical" evidence="2">
    <location>
        <begin position="537"/>
        <end position="558"/>
    </location>
</feature>
<evidence type="ECO:0000313" key="4">
    <source>
        <dbReference type="EMBL" id="RSK41401.1"/>
    </source>
</evidence>
<keyword evidence="2" id="KW-0472">Membrane</keyword>
<reference evidence="4 5" key="1">
    <citation type="submission" date="2018-12" db="EMBL/GenBank/DDBJ databases">
        <title>Mangrovimonas spongiae sp. nov., a novel member of the genus Mangrovimonas isolated from marine sponge.</title>
        <authorList>
            <person name="Zhuang L."/>
            <person name="Luo L."/>
        </authorList>
    </citation>
    <scope>NUCLEOTIDE SEQUENCE [LARGE SCALE GENOMIC DNA]</scope>
    <source>
        <strain evidence="4 5">HN-E26</strain>
    </source>
</reference>
<dbReference type="PANTHER" id="PTHR10566">
    <property type="entry name" value="CHAPERONE-ACTIVITY OF BC1 COMPLEX CABC1 -RELATED"/>
    <property type="match status" value="1"/>
</dbReference>
<gene>
    <name evidence="4" type="ORF">EJA19_00575</name>
</gene>
<sequence>MGIATDVIKRIKSISRYNQILRVLIKYGFEDLVQYLENNRYYTFFQRLLPDATKKHINQYNKWARMRLVCEELGPTFIKFGQILSNRPDLVPLELTLELEKLQDHVPPMPEKVVKSLVEAELKDTTEHLFAWFEPKPFASASIAQVHKVTLHSGERVALKVQRSGIFDIVVEDIKVMYRVARVLEKRIPTLKSFNPIELVKHFESSILKELDFIHESINAQRFYNNLAKDHSLDQYALAPKVYQEFTTSKVLALEFISGIKISKIAQLKAKQIDTKVIARRLSISYYKQIFEYGFFHADPHPGNLLVLPNNHICYLDFGMMGSILPRDILIFRKLFTAITRKNVKKIIKVLIQLSNDMPIPDMRALEFDVNEFIESYYVKKVHENEMSTILLELKNIIVKHRLKVPVYFFLFARSLVTIEGVIKKLDPNLKQMDIVKPYLQKSIAQDYNPLKIGEKLINSTADVIDFMGDFPRDLKNAIRKINSGEISVDINHKGIDPLVHTLQRVTKQLIAVFVMLALIAGASLFVIFKIEPLWKGISALGILCFSFAIFLGLGMLLNIRKGDYDY</sequence>
<dbReference type="EMBL" id="RWBG01000001">
    <property type="protein sequence ID" value="RSK41401.1"/>
    <property type="molecule type" value="Genomic_DNA"/>
</dbReference>
<dbReference type="InterPro" id="IPR011009">
    <property type="entry name" value="Kinase-like_dom_sf"/>
</dbReference>
<dbReference type="OrthoDB" id="9795390at2"/>
<evidence type="ECO:0000313" key="5">
    <source>
        <dbReference type="Proteomes" id="UP000270620"/>
    </source>
</evidence>
<keyword evidence="2" id="KW-0812">Transmembrane</keyword>
<evidence type="ECO:0000256" key="2">
    <source>
        <dbReference type="SAM" id="Phobius"/>
    </source>
</evidence>
<dbReference type="PANTHER" id="PTHR10566:SF113">
    <property type="entry name" value="PROTEIN ACTIVITY OF BC1 COMPLEX KINASE 7, CHLOROPLASTIC"/>
    <property type="match status" value="1"/>
</dbReference>
<proteinExistence type="inferred from homology"/>